<dbReference type="GO" id="GO:0008168">
    <property type="term" value="F:methyltransferase activity"/>
    <property type="evidence" value="ECO:0007669"/>
    <property type="project" value="UniProtKB-KW"/>
</dbReference>
<dbReference type="SUPFAM" id="SSF51726">
    <property type="entry name" value="UROD/MetE-like"/>
    <property type="match status" value="1"/>
</dbReference>
<accession>A0A645BX62</accession>
<dbReference type="AlphaFoldDB" id="A0A645BX62"/>
<evidence type="ECO:0000256" key="2">
    <source>
        <dbReference type="ARBA" id="ARBA00022603"/>
    </source>
</evidence>
<dbReference type="Pfam" id="PF01208">
    <property type="entry name" value="URO-D"/>
    <property type="match status" value="1"/>
</dbReference>
<keyword evidence="2" id="KW-0489">Methyltransferase</keyword>
<organism evidence="8">
    <name type="scientific">bioreactor metagenome</name>
    <dbReference type="NCBI Taxonomy" id="1076179"/>
    <lineage>
        <taxon>unclassified sequences</taxon>
        <taxon>metagenomes</taxon>
        <taxon>ecological metagenomes</taxon>
    </lineage>
</organism>
<sequence>MHESGAFWPEAHFKAEKMVALALAGHKIAGLEAVRYPFCLTVLSEAMGCKVKEGKEDIQPSPGISPFAETPEKMELPLDISERGRIPMIAEVTSVLRKEAGENVPLIAGMEGPASLSSRLLGTYIFLTWTLRKPKILKECLKVTGAVCSEYAEILFEAGADAVCIVDGIAGPDMLDPKDFNAFARPEYEKFCRGKGIKLVHICGNSIPILKSLSECGFEGISIEEKVSDLQAAKKIVGKNTNLIGNLSSSGVILKGKSEEIKAEAWKCLEGGIDVLAPGCGIAPKTPTQNIKALVNARDEYYI</sequence>
<dbReference type="GO" id="GO:0006730">
    <property type="term" value="P:one-carbon metabolic process"/>
    <property type="evidence" value="ECO:0007669"/>
    <property type="project" value="InterPro"/>
</dbReference>
<dbReference type="GO" id="GO:0015948">
    <property type="term" value="P:methanogenesis"/>
    <property type="evidence" value="ECO:0007669"/>
    <property type="project" value="UniProtKB-KW"/>
</dbReference>
<dbReference type="InterPro" id="IPR000257">
    <property type="entry name" value="Uroporphyrinogen_deCOase"/>
</dbReference>
<feature type="domain" description="Uroporphyrinogen decarboxylase (URO-D)" evidence="7">
    <location>
        <begin position="2"/>
        <end position="301"/>
    </location>
</feature>
<dbReference type="NCBIfam" id="NF004889">
    <property type="entry name" value="PRK06252.1"/>
    <property type="match status" value="1"/>
</dbReference>
<dbReference type="GO" id="GO:0006779">
    <property type="term" value="P:porphyrin-containing compound biosynthetic process"/>
    <property type="evidence" value="ECO:0007669"/>
    <property type="project" value="InterPro"/>
</dbReference>
<dbReference type="PANTHER" id="PTHR47099:SF1">
    <property type="entry name" value="METHYLCOBAMIDE:COM METHYLTRANSFERASE MTBA"/>
    <property type="match status" value="1"/>
</dbReference>
<dbReference type="InterPro" id="IPR006360">
    <property type="entry name" value="Mtase_MtaA_CmuA"/>
</dbReference>
<dbReference type="CDD" id="cd03307">
    <property type="entry name" value="Mta_CmuA_like"/>
    <property type="match status" value="1"/>
</dbReference>
<evidence type="ECO:0000256" key="1">
    <source>
        <dbReference type="ARBA" id="ARBA00001947"/>
    </source>
</evidence>
<dbReference type="EMBL" id="VSSQ01021848">
    <property type="protein sequence ID" value="MPM67713.1"/>
    <property type="molecule type" value="Genomic_DNA"/>
</dbReference>
<name>A0A645BX62_9ZZZZ</name>
<proteinExistence type="predicted"/>
<dbReference type="GO" id="GO:0032259">
    <property type="term" value="P:methylation"/>
    <property type="evidence" value="ECO:0007669"/>
    <property type="project" value="UniProtKB-KW"/>
</dbReference>
<keyword evidence="3" id="KW-0808">Transferase</keyword>
<comment type="caution">
    <text evidence="8">The sequence shown here is derived from an EMBL/GenBank/DDBJ whole genome shotgun (WGS) entry which is preliminary data.</text>
</comment>
<keyword evidence="5" id="KW-0862">Zinc</keyword>
<comment type="cofactor">
    <cofactor evidence="1">
        <name>Zn(2+)</name>
        <dbReference type="ChEBI" id="CHEBI:29105"/>
    </cofactor>
</comment>
<keyword evidence="8" id="KW-0456">Lyase</keyword>
<evidence type="ECO:0000256" key="4">
    <source>
        <dbReference type="ARBA" id="ARBA00022723"/>
    </source>
</evidence>
<dbReference type="PANTHER" id="PTHR47099">
    <property type="entry name" value="METHYLCOBAMIDE:COM METHYLTRANSFERASE MTBA"/>
    <property type="match status" value="1"/>
</dbReference>
<dbReference type="GO" id="GO:0004853">
    <property type="term" value="F:uroporphyrinogen decarboxylase activity"/>
    <property type="evidence" value="ECO:0007669"/>
    <property type="project" value="UniProtKB-EC"/>
</dbReference>
<dbReference type="InterPro" id="IPR038071">
    <property type="entry name" value="UROD/MetE-like_sf"/>
</dbReference>
<keyword evidence="6" id="KW-0484">Methanogenesis</keyword>
<dbReference type="NCBIfam" id="NF040654">
    <property type="entry name" value="MtaA_Meth"/>
    <property type="match status" value="1"/>
</dbReference>
<dbReference type="NCBIfam" id="TIGR01463">
    <property type="entry name" value="mtaA_cmuA"/>
    <property type="match status" value="1"/>
</dbReference>
<dbReference type="GO" id="GO:0046872">
    <property type="term" value="F:metal ion binding"/>
    <property type="evidence" value="ECO:0007669"/>
    <property type="project" value="UniProtKB-KW"/>
</dbReference>
<keyword evidence="4" id="KW-0479">Metal-binding</keyword>
<evidence type="ECO:0000256" key="3">
    <source>
        <dbReference type="ARBA" id="ARBA00022679"/>
    </source>
</evidence>
<gene>
    <name evidence="8" type="primary">hemE_20</name>
    <name evidence="8" type="ORF">SDC9_114637</name>
</gene>
<dbReference type="EC" id="4.1.1.37" evidence="8"/>
<evidence type="ECO:0000256" key="5">
    <source>
        <dbReference type="ARBA" id="ARBA00022833"/>
    </source>
</evidence>
<dbReference type="Gene3D" id="3.20.20.210">
    <property type="match status" value="1"/>
</dbReference>
<protein>
    <submittedName>
        <fullName evidence="8">Uroporphyrinogen decarboxylase</fullName>
        <ecNumber evidence="8">4.1.1.37</ecNumber>
    </submittedName>
</protein>
<evidence type="ECO:0000313" key="8">
    <source>
        <dbReference type="EMBL" id="MPM67713.1"/>
    </source>
</evidence>
<evidence type="ECO:0000259" key="7">
    <source>
        <dbReference type="Pfam" id="PF01208"/>
    </source>
</evidence>
<reference evidence="8" key="1">
    <citation type="submission" date="2019-08" db="EMBL/GenBank/DDBJ databases">
        <authorList>
            <person name="Kucharzyk K."/>
            <person name="Murdoch R.W."/>
            <person name="Higgins S."/>
            <person name="Loffler F."/>
        </authorList>
    </citation>
    <scope>NUCLEOTIDE SEQUENCE</scope>
</reference>
<dbReference type="InterPro" id="IPR052024">
    <property type="entry name" value="Methanogen_methyltrans"/>
</dbReference>
<evidence type="ECO:0000256" key="6">
    <source>
        <dbReference type="ARBA" id="ARBA00022994"/>
    </source>
</evidence>